<dbReference type="RefSeq" id="WP_106706726.1">
    <property type="nucleotide sequence ID" value="NZ_PXXU01000019.1"/>
</dbReference>
<name>A0A2P7NVI9_9PROT</name>
<dbReference type="Gene3D" id="1.20.1420.30">
    <property type="entry name" value="NCX, central ion-binding region"/>
    <property type="match status" value="1"/>
</dbReference>
<dbReference type="OrthoDB" id="9794225at2"/>
<dbReference type="Proteomes" id="UP000241912">
    <property type="component" value="Unassembled WGS sequence"/>
</dbReference>
<evidence type="ECO:0000256" key="1">
    <source>
        <dbReference type="ARBA" id="ARBA00004141"/>
    </source>
</evidence>
<feature type="transmembrane region" description="Helical" evidence="5">
    <location>
        <begin position="285"/>
        <end position="304"/>
    </location>
</feature>
<feature type="transmembrane region" description="Helical" evidence="5">
    <location>
        <begin position="311"/>
        <end position="333"/>
    </location>
</feature>
<dbReference type="GO" id="GO:0006874">
    <property type="term" value="P:intracellular calcium ion homeostasis"/>
    <property type="evidence" value="ECO:0007669"/>
    <property type="project" value="TreeGrafter"/>
</dbReference>
<accession>A0A2P7NVI9</accession>
<evidence type="ECO:0000256" key="5">
    <source>
        <dbReference type="SAM" id="Phobius"/>
    </source>
</evidence>
<dbReference type="Pfam" id="PF01699">
    <property type="entry name" value="Na_Ca_ex"/>
    <property type="match status" value="2"/>
</dbReference>
<comment type="caution">
    <text evidence="7">The sequence shown here is derived from an EMBL/GenBank/DDBJ whole genome shotgun (WGS) entry which is preliminary data.</text>
</comment>
<dbReference type="GO" id="GO:0005262">
    <property type="term" value="F:calcium channel activity"/>
    <property type="evidence" value="ECO:0007669"/>
    <property type="project" value="TreeGrafter"/>
</dbReference>
<evidence type="ECO:0000256" key="3">
    <source>
        <dbReference type="ARBA" id="ARBA00022989"/>
    </source>
</evidence>
<feature type="transmembrane region" description="Helical" evidence="5">
    <location>
        <begin position="6"/>
        <end position="30"/>
    </location>
</feature>
<protein>
    <submittedName>
        <fullName evidence="7">Cation transporter</fullName>
    </submittedName>
</protein>
<dbReference type="PANTHER" id="PTHR10846:SF8">
    <property type="entry name" value="INNER MEMBRANE PROTEIN YRBG"/>
    <property type="match status" value="1"/>
</dbReference>
<feature type="transmembrane region" description="Helical" evidence="5">
    <location>
        <begin position="188"/>
        <end position="206"/>
    </location>
</feature>
<feature type="transmembrane region" description="Helical" evidence="5">
    <location>
        <begin position="72"/>
        <end position="95"/>
    </location>
</feature>
<keyword evidence="4 5" id="KW-0472">Membrane</keyword>
<feature type="domain" description="Sodium/calcium exchanger membrane region" evidence="6">
    <location>
        <begin position="10"/>
        <end position="136"/>
    </location>
</feature>
<evidence type="ECO:0000313" key="8">
    <source>
        <dbReference type="Proteomes" id="UP000241912"/>
    </source>
</evidence>
<evidence type="ECO:0000256" key="4">
    <source>
        <dbReference type="ARBA" id="ARBA00023136"/>
    </source>
</evidence>
<reference evidence="7 8" key="1">
    <citation type="submission" date="2018-03" db="EMBL/GenBank/DDBJ databases">
        <title>Draft genome of Nitrosomonas supralitoralis APG5.</title>
        <authorList>
            <person name="Urakawa H."/>
            <person name="Lopez J.V."/>
        </authorList>
    </citation>
    <scope>NUCLEOTIDE SEQUENCE [LARGE SCALE GENOMIC DNA]</scope>
    <source>
        <strain evidence="7 8">APG5</strain>
    </source>
</reference>
<dbReference type="GO" id="GO:0005886">
    <property type="term" value="C:plasma membrane"/>
    <property type="evidence" value="ECO:0007669"/>
    <property type="project" value="TreeGrafter"/>
</dbReference>
<dbReference type="EMBL" id="PXXU01000019">
    <property type="protein sequence ID" value="PSJ17482.1"/>
    <property type="molecule type" value="Genomic_DNA"/>
</dbReference>
<dbReference type="PANTHER" id="PTHR10846">
    <property type="entry name" value="SODIUM/POTASSIUM/CALCIUM EXCHANGER"/>
    <property type="match status" value="1"/>
</dbReference>
<evidence type="ECO:0000313" key="7">
    <source>
        <dbReference type="EMBL" id="PSJ17482.1"/>
    </source>
</evidence>
<dbReference type="InterPro" id="IPR004481">
    <property type="entry name" value="K/Na/Ca-exchanger"/>
</dbReference>
<keyword evidence="3 5" id="KW-1133">Transmembrane helix</keyword>
<dbReference type="AlphaFoldDB" id="A0A2P7NVI9"/>
<evidence type="ECO:0000256" key="2">
    <source>
        <dbReference type="ARBA" id="ARBA00022692"/>
    </source>
</evidence>
<keyword evidence="8" id="KW-1185">Reference proteome</keyword>
<proteinExistence type="predicted"/>
<keyword evidence="2 5" id="KW-0812">Transmembrane</keyword>
<feature type="transmembrane region" description="Helical" evidence="5">
    <location>
        <begin position="218"/>
        <end position="241"/>
    </location>
</feature>
<feature type="transmembrane region" description="Helical" evidence="5">
    <location>
        <begin position="42"/>
        <end position="66"/>
    </location>
</feature>
<feature type="transmembrane region" description="Helical" evidence="5">
    <location>
        <begin position="253"/>
        <end position="273"/>
    </location>
</feature>
<comment type="subcellular location">
    <subcellularLocation>
        <location evidence="1">Membrane</location>
        <topology evidence="1">Multi-pass membrane protein</topology>
    </subcellularLocation>
</comment>
<feature type="transmembrane region" description="Helical" evidence="5">
    <location>
        <begin position="139"/>
        <end position="158"/>
    </location>
</feature>
<evidence type="ECO:0000259" key="6">
    <source>
        <dbReference type="Pfam" id="PF01699"/>
    </source>
</evidence>
<organism evidence="7 8">
    <name type="scientific">Nitrosomonas supralitoralis</name>
    <dbReference type="NCBI Taxonomy" id="2116706"/>
    <lineage>
        <taxon>Bacteria</taxon>
        <taxon>Pseudomonadati</taxon>
        <taxon>Pseudomonadota</taxon>
        <taxon>Betaproteobacteria</taxon>
        <taxon>Nitrosomonadales</taxon>
        <taxon>Nitrosomonadaceae</taxon>
        <taxon>Nitrosomonas</taxon>
    </lineage>
</organism>
<feature type="transmembrane region" description="Helical" evidence="5">
    <location>
        <begin position="107"/>
        <end position="127"/>
    </location>
</feature>
<dbReference type="InterPro" id="IPR004837">
    <property type="entry name" value="NaCa_Exmemb"/>
</dbReference>
<gene>
    <name evidence="7" type="ORF">C7H79_07810</name>
</gene>
<feature type="domain" description="Sodium/calcium exchanger membrane region" evidence="6">
    <location>
        <begin position="190"/>
        <end position="329"/>
    </location>
</feature>
<dbReference type="InterPro" id="IPR044880">
    <property type="entry name" value="NCX_ion-bd_dom_sf"/>
</dbReference>
<sequence length="338" mass="36768">MSNAWLIWLEFSLCAMLIGLAGTQLCRYANIIADKTGLSGSWIGLILLATVTSLPELITGISALTLANVPNIAVGSLLGSCIFNLVILVVLDYLVRGESLYRRASPSHILSAGFGVILIGFVGLNVLLVDKASFNIAHIGIYTPAIVLFYIVAMRALYIHERARVKEFVEKVTDRYPNMTLHQAYRRYLLSALVVIATGIYLPFVGTQLAEVMGWHNTFVGTLFIAGITSLPELAVSIAAFRMGALDMAIANLLGSNLFNILILALEDIIYLSGPLITYTSPLHAFSALSAVIMSGIVIVGLVYRPSTRLFISIGWVSLSLFTLYLLNTYVFFLHGGE</sequence>
<dbReference type="GO" id="GO:0008273">
    <property type="term" value="F:calcium, potassium:sodium antiporter activity"/>
    <property type="evidence" value="ECO:0007669"/>
    <property type="project" value="TreeGrafter"/>
</dbReference>